<keyword evidence="4" id="KW-0804">Transcription</keyword>
<name>A0A930VZ32_9ACTN</name>
<dbReference type="InterPro" id="IPR050950">
    <property type="entry name" value="HTH-type_LysR_regulators"/>
</dbReference>
<dbReference type="Gene3D" id="3.40.190.290">
    <property type="match status" value="1"/>
</dbReference>
<dbReference type="Proteomes" id="UP000698335">
    <property type="component" value="Unassembled WGS sequence"/>
</dbReference>
<dbReference type="EMBL" id="JABZGW010000042">
    <property type="protein sequence ID" value="MBF4807413.1"/>
    <property type="molecule type" value="Genomic_DNA"/>
</dbReference>
<reference evidence="6" key="1">
    <citation type="submission" date="2020-04" db="EMBL/GenBank/DDBJ databases">
        <title>Deep metagenomics examines the oral microbiome during advanced dental caries in children, revealing novel taxa and co-occurrences with host molecules.</title>
        <authorList>
            <person name="Baker J.L."/>
            <person name="Morton J.T."/>
            <person name="Dinis M."/>
            <person name="Alvarez R."/>
            <person name="Tran N.C."/>
            <person name="Knight R."/>
            <person name="Edlund A."/>
        </authorList>
    </citation>
    <scope>NUCLEOTIDE SEQUENCE</scope>
    <source>
        <strain evidence="6">JCVI_38_bin.5</strain>
    </source>
</reference>
<dbReference type="InterPro" id="IPR000847">
    <property type="entry name" value="LysR_HTH_N"/>
</dbReference>
<dbReference type="Pfam" id="PF00126">
    <property type="entry name" value="HTH_1"/>
    <property type="match status" value="1"/>
</dbReference>
<comment type="similarity">
    <text evidence="1">Belongs to the LysR transcriptional regulatory family.</text>
</comment>
<dbReference type="InterPro" id="IPR036390">
    <property type="entry name" value="WH_DNA-bd_sf"/>
</dbReference>
<sequence length="315" mass="34921">MNFQTMDYFVAVAEERSFTRAAERLNVTQQTLSANIAHTEKELGTKLLDRSVPLTLTYAGEEFLKYARRFQATRRAMRQEFRDISGNERGRLRVGVTATRGHIIMPRSIAAFQKQHPLISIELHEGENDQLVEWLSGGQLDLVVATITGPAYDLVVHDLFLEKIVLVVAYDLLRELYGNDADAIVAKVEKTANLSPFADLPFLTVGKRDVAGNLARQAFASAGINPHIKVMSRNSETLMALAVRGVGACFLPSELVASTFTKPQDAGLCVIELGKNMTYSVSVAWRKAEHVWSVVTSFDEVFKEQLSEVTSEASV</sequence>
<dbReference type="Gene3D" id="1.10.10.10">
    <property type="entry name" value="Winged helix-like DNA-binding domain superfamily/Winged helix DNA-binding domain"/>
    <property type="match status" value="1"/>
</dbReference>
<dbReference type="InterPro" id="IPR005119">
    <property type="entry name" value="LysR_subst-bd"/>
</dbReference>
<keyword evidence="3" id="KW-0238">DNA-binding</keyword>
<proteinExistence type="inferred from homology"/>
<comment type="caution">
    <text evidence="6">The sequence shown here is derived from an EMBL/GenBank/DDBJ whole genome shotgun (WGS) entry which is preliminary data.</text>
</comment>
<evidence type="ECO:0000256" key="4">
    <source>
        <dbReference type="ARBA" id="ARBA00023163"/>
    </source>
</evidence>
<dbReference type="PROSITE" id="PS50931">
    <property type="entry name" value="HTH_LYSR"/>
    <property type="match status" value="1"/>
</dbReference>
<evidence type="ECO:0000259" key="5">
    <source>
        <dbReference type="PROSITE" id="PS50931"/>
    </source>
</evidence>
<dbReference type="FunFam" id="1.10.10.10:FF:000001">
    <property type="entry name" value="LysR family transcriptional regulator"/>
    <property type="match status" value="1"/>
</dbReference>
<dbReference type="GO" id="GO:0005829">
    <property type="term" value="C:cytosol"/>
    <property type="evidence" value="ECO:0007669"/>
    <property type="project" value="TreeGrafter"/>
</dbReference>
<evidence type="ECO:0000313" key="6">
    <source>
        <dbReference type="EMBL" id="MBF4807413.1"/>
    </source>
</evidence>
<accession>A0A930VZ32</accession>
<dbReference type="GO" id="GO:0003700">
    <property type="term" value="F:DNA-binding transcription factor activity"/>
    <property type="evidence" value="ECO:0007669"/>
    <property type="project" value="InterPro"/>
</dbReference>
<evidence type="ECO:0000256" key="1">
    <source>
        <dbReference type="ARBA" id="ARBA00009437"/>
    </source>
</evidence>
<dbReference type="SUPFAM" id="SSF53850">
    <property type="entry name" value="Periplasmic binding protein-like II"/>
    <property type="match status" value="1"/>
</dbReference>
<organism evidence="6 7">
    <name type="scientific">Lancefieldella rimae</name>
    <dbReference type="NCBI Taxonomy" id="1383"/>
    <lineage>
        <taxon>Bacteria</taxon>
        <taxon>Bacillati</taxon>
        <taxon>Actinomycetota</taxon>
        <taxon>Coriobacteriia</taxon>
        <taxon>Coriobacteriales</taxon>
        <taxon>Atopobiaceae</taxon>
        <taxon>Lancefieldella</taxon>
    </lineage>
</organism>
<protein>
    <submittedName>
        <fullName evidence="6">LysR family transcriptional regulator</fullName>
    </submittedName>
</protein>
<dbReference type="PANTHER" id="PTHR30419">
    <property type="entry name" value="HTH-TYPE TRANSCRIPTIONAL REGULATOR YBHD"/>
    <property type="match status" value="1"/>
</dbReference>
<dbReference type="CDD" id="cd05466">
    <property type="entry name" value="PBP2_LTTR_substrate"/>
    <property type="match status" value="1"/>
</dbReference>
<dbReference type="AlphaFoldDB" id="A0A930VZ32"/>
<dbReference type="InterPro" id="IPR036388">
    <property type="entry name" value="WH-like_DNA-bd_sf"/>
</dbReference>
<dbReference type="PRINTS" id="PR00039">
    <property type="entry name" value="HTHLYSR"/>
</dbReference>
<evidence type="ECO:0000256" key="2">
    <source>
        <dbReference type="ARBA" id="ARBA00023015"/>
    </source>
</evidence>
<gene>
    <name evidence="6" type="ORF">HXK26_01770</name>
</gene>
<dbReference type="GO" id="GO:0003677">
    <property type="term" value="F:DNA binding"/>
    <property type="evidence" value="ECO:0007669"/>
    <property type="project" value="UniProtKB-KW"/>
</dbReference>
<feature type="domain" description="HTH lysR-type" evidence="5">
    <location>
        <begin position="1"/>
        <end position="57"/>
    </location>
</feature>
<keyword evidence="2" id="KW-0805">Transcription regulation</keyword>
<dbReference type="SUPFAM" id="SSF46785">
    <property type="entry name" value="Winged helix' DNA-binding domain"/>
    <property type="match status" value="1"/>
</dbReference>
<evidence type="ECO:0000313" key="7">
    <source>
        <dbReference type="Proteomes" id="UP000698335"/>
    </source>
</evidence>
<evidence type="ECO:0000256" key="3">
    <source>
        <dbReference type="ARBA" id="ARBA00023125"/>
    </source>
</evidence>
<dbReference type="Pfam" id="PF03466">
    <property type="entry name" value="LysR_substrate"/>
    <property type="match status" value="1"/>
</dbReference>